<proteinExistence type="predicted"/>
<comment type="caution">
    <text evidence="1">The sequence shown here is derived from an EMBL/GenBank/DDBJ whole genome shotgun (WGS) entry which is preliminary data.</text>
</comment>
<evidence type="ECO:0000313" key="1">
    <source>
        <dbReference type="EMBL" id="KAI4454736.1"/>
    </source>
</evidence>
<dbReference type="EMBL" id="CM043023">
    <property type="protein sequence ID" value="KAI4454736.1"/>
    <property type="molecule type" value="Genomic_DNA"/>
</dbReference>
<name>A0ACB9SHV2_HOLOL</name>
<protein>
    <submittedName>
        <fullName evidence="1">Bromodomain containing protein</fullName>
    </submittedName>
</protein>
<dbReference type="Proteomes" id="UP001056778">
    <property type="component" value="Chromosome 9"/>
</dbReference>
<sequence length="774" mass="87600">MIIVDAFPHPTNAIETRTGHNFGKEQNCGKFCVVHAAAPALRMHVQSDAMTRAKSTDADFTHILRRRDYVCRKIYDAREAAEPKNVLTLKYICETRIMSETELANTSKKHKKHKSEKREREGSSDKPPGLKLILKVGSQNTPEHNTEWTYPPGYNPDGQDALRSHHKKSKKKKKKKDKNKDREKKHKHHHKDRKRRRDESNGEPIDEEKDEAKDESHLDVSMRYNSVLCKCKAKRLLLIQASLGSPGTREPRTCVLRQRQERTPLQRMLDHLHKAIEKRDPNQFFAWPVTDNIAPGYSSIITKPMDLSTMKQKIDENLYGELQDFVADFKLMCTNAMEYNHVDTVYYKASKKLLHAGLKLFQPDKMGWLLQLIPELTSKDLGFEIPAELRQGVHPFPGDQHDDDFHIPAKRRMPSSKFEAIPDDLEPDEILARAQAAAREARAKLAMRAGGPTMGFLRQRKDGTTNLNILVGGDGVIPGTKKRPVLLGTLTGKLAEGTGQLQGFREDRRNIAKPVKPLYYGAFGSYAPSYDSAFSNLSKEESDLVYQTYGSETAVQYAESILDFAKDNDYTVWLVDSLLDLLTGNEHGRTKKILDEHKKLREEEEAVKVVLESKPQPPAVRVKLEDLRSLANDGIDVDFLETMEDDIKTLETQQELQQKLDAMSQLLEKLHKVQFQRLSQPLPQHLSQVSGATDEEVALAENITDNLADIAKKVAPGDIAPVAGIRKALGVAAESDSNEVSDLEMELRQYLENETNLCPSPLKNDNTLEEILMD</sequence>
<keyword evidence="2" id="KW-1185">Reference proteome</keyword>
<accession>A0ACB9SHV2</accession>
<evidence type="ECO:0000313" key="2">
    <source>
        <dbReference type="Proteomes" id="UP001056778"/>
    </source>
</evidence>
<reference evidence="1" key="1">
    <citation type="submission" date="2022-04" db="EMBL/GenBank/DDBJ databases">
        <title>Chromosome-scale genome assembly of Holotrichia oblita Faldermann.</title>
        <authorList>
            <person name="Rongchong L."/>
        </authorList>
    </citation>
    <scope>NUCLEOTIDE SEQUENCE</scope>
    <source>
        <strain evidence="1">81SQS9</strain>
    </source>
</reference>
<organism evidence="1 2">
    <name type="scientific">Holotrichia oblita</name>
    <name type="common">Chafer beetle</name>
    <dbReference type="NCBI Taxonomy" id="644536"/>
    <lineage>
        <taxon>Eukaryota</taxon>
        <taxon>Metazoa</taxon>
        <taxon>Ecdysozoa</taxon>
        <taxon>Arthropoda</taxon>
        <taxon>Hexapoda</taxon>
        <taxon>Insecta</taxon>
        <taxon>Pterygota</taxon>
        <taxon>Neoptera</taxon>
        <taxon>Endopterygota</taxon>
        <taxon>Coleoptera</taxon>
        <taxon>Polyphaga</taxon>
        <taxon>Scarabaeiformia</taxon>
        <taxon>Scarabaeidae</taxon>
        <taxon>Melolonthinae</taxon>
        <taxon>Holotrichia</taxon>
    </lineage>
</organism>
<gene>
    <name evidence="1" type="ORF">MML48_9g00001898</name>
</gene>